<protein>
    <recommendedName>
        <fullName evidence="4">DUF5362 domain-containing protein</fullName>
    </recommendedName>
</protein>
<keyword evidence="1" id="KW-0812">Transmembrane</keyword>
<evidence type="ECO:0000313" key="3">
    <source>
        <dbReference type="Proteomes" id="UP000237608"/>
    </source>
</evidence>
<name>A0A2S7WA12_9FLAO</name>
<feature type="transmembrane region" description="Helical" evidence="1">
    <location>
        <begin position="69"/>
        <end position="89"/>
    </location>
</feature>
<evidence type="ECO:0000256" key="1">
    <source>
        <dbReference type="SAM" id="Phobius"/>
    </source>
</evidence>
<dbReference type="RefSeq" id="WP_105045592.1">
    <property type="nucleotide sequence ID" value="NZ_CP150662.1"/>
</dbReference>
<proteinExistence type="predicted"/>
<evidence type="ECO:0008006" key="4">
    <source>
        <dbReference type="Google" id="ProtNLM"/>
    </source>
</evidence>
<feature type="transmembrane region" description="Helical" evidence="1">
    <location>
        <begin position="120"/>
        <end position="145"/>
    </location>
</feature>
<keyword evidence="1" id="KW-1133">Transmembrane helix</keyword>
<accession>A0A2S7WA12</accession>
<keyword evidence="3" id="KW-1185">Reference proteome</keyword>
<dbReference type="AlphaFoldDB" id="A0A2S7WA12"/>
<feature type="transmembrane region" description="Helical" evidence="1">
    <location>
        <begin position="27"/>
        <end position="49"/>
    </location>
</feature>
<dbReference type="OrthoDB" id="1121797at2"/>
<gene>
    <name evidence="2" type="ORF">BTO13_03790</name>
</gene>
<keyword evidence="1" id="KW-0472">Membrane</keyword>
<reference evidence="2 3" key="1">
    <citation type="submission" date="2016-12" db="EMBL/GenBank/DDBJ databases">
        <title>Trade-off between light-utilization and light-protection in marine flavobacteria.</title>
        <authorList>
            <person name="Kumagai Y."/>
            <person name="Yoshizawa S."/>
            <person name="Kogure K."/>
            <person name="Iwasaki W."/>
        </authorList>
    </citation>
    <scope>NUCLEOTIDE SEQUENCE [LARGE SCALE GENOMIC DNA]</scope>
    <source>
        <strain evidence="2 3">KCTC 22729</strain>
    </source>
</reference>
<organism evidence="2 3">
    <name type="scientific">Polaribacter gangjinensis</name>
    <dbReference type="NCBI Taxonomy" id="574710"/>
    <lineage>
        <taxon>Bacteria</taxon>
        <taxon>Pseudomonadati</taxon>
        <taxon>Bacteroidota</taxon>
        <taxon>Flavobacteriia</taxon>
        <taxon>Flavobacteriales</taxon>
        <taxon>Flavobacteriaceae</taxon>
    </lineage>
</organism>
<sequence length="146" mass="16437">MSEPIIQLAELKLTSEAKSYLKETAKWAFFLSIVGFIGIAFLVIFALFANTIFGSLPQYQNLPFNMGKIIAIIYLVMAGIYLFPVYYLMQFANKMKAALSLKEDEILTASFEMLKSHYKFLGVFTIIILSLYALIFVVGMFGLLAS</sequence>
<evidence type="ECO:0000313" key="2">
    <source>
        <dbReference type="EMBL" id="PQJ74443.1"/>
    </source>
</evidence>
<dbReference type="EMBL" id="MSCL01000001">
    <property type="protein sequence ID" value="PQJ74443.1"/>
    <property type="molecule type" value="Genomic_DNA"/>
</dbReference>
<dbReference type="Proteomes" id="UP000237608">
    <property type="component" value="Unassembled WGS sequence"/>
</dbReference>
<comment type="caution">
    <text evidence="2">The sequence shown here is derived from an EMBL/GenBank/DDBJ whole genome shotgun (WGS) entry which is preliminary data.</text>
</comment>